<sequence>MSPFKIAPLLLAVGLVACGSNNDGDSGLQGSAANAYSLFDPVAASAIIPFPFDGLFNGTTDGTLNIPNGASDSDVPFVTAANKLDGFSTTASLFTDFIGHVDVDHALDINPATHLPGVLIIDTSTLSPLVPGVDYRLQNSAAIDPDTGVPLNVLRTRMLIEPLKPFKSATQYIVVVTRQVQSTDGVPAEAADLFRAVRSTTPVSQQTESALSTLNDTQRATLEAIRQQFAPMFNELGAAGISRDNIVIAWPFTTQNTTVTLKAMAQAASARQITVVNSGKNTGTASGGQLPPIADIYAGSMSVPYYLGTPSESNPTAPLTAYWQADTSKPAASGTLAPVGAPCSVLAPSASTTTCYPLPKEQTEQTIPVLVTIPNANSGNTMPANGWPVVIFQHGITGNRTQMIAIAPALAAAGFATIAIDLPLHGLPPGDPSRVPGVPERTFDLDVVNNSTGAPGADGIVDSSGASFINLASLLTSRDNIRQAVSDLLTVQKSAGGTLLLAPEIVGGVPTGNYLPTGIKLDGSQIRYVGHSLGAIVASTFLGVDSDTGAGVLAMPGGGIAKLLDGSAAFGPIVAAGLAAASGGEIAEGNDNYETFLRFAQTAVDSGDPLNFAAAASAQHPILMLEVRGDAVVPNCTIAGDANCPATDTLTVSGYLSGGDPLARVLGLGFVPGPTQTDVLTVPAASQLITGAAARNNVVRFAAGDHGSILSPAASLDVTCEMQGEVAAFAKTNGTVLKIGNPCPGAE</sequence>
<dbReference type="InterPro" id="IPR025920">
    <property type="entry name" value="Lipase_bact_N"/>
</dbReference>
<dbReference type="EMBL" id="JAAMOW010000002">
    <property type="protein sequence ID" value="NGY04306.1"/>
    <property type="molecule type" value="Genomic_DNA"/>
</dbReference>
<keyword evidence="3" id="KW-1185">Reference proteome</keyword>
<protein>
    <recommendedName>
        <fullName evidence="1">Bacterial virulence factor lipase N-terminal domain-containing protein</fullName>
    </recommendedName>
</protein>
<evidence type="ECO:0000313" key="3">
    <source>
        <dbReference type="Proteomes" id="UP000472676"/>
    </source>
</evidence>
<evidence type="ECO:0000313" key="2">
    <source>
        <dbReference type="EMBL" id="NGY04306.1"/>
    </source>
</evidence>
<dbReference type="PROSITE" id="PS51257">
    <property type="entry name" value="PROKAR_LIPOPROTEIN"/>
    <property type="match status" value="1"/>
</dbReference>
<comment type="caution">
    <text evidence="2">The sequence shown here is derived from an EMBL/GenBank/DDBJ whole genome shotgun (WGS) entry which is preliminary data.</text>
</comment>
<feature type="domain" description="Bacterial virulence factor lipase N-terminal" evidence="1">
    <location>
        <begin position="59"/>
        <end position="285"/>
    </location>
</feature>
<proteinExistence type="predicted"/>
<dbReference type="Pfam" id="PF12262">
    <property type="entry name" value="Lipase_bact_N"/>
    <property type="match status" value="1"/>
</dbReference>
<dbReference type="Proteomes" id="UP000472676">
    <property type="component" value="Unassembled WGS sequence"/>
</dbReference>
<dbReference type="RefSeq" id="WP_166253263.1">
    <property type="nucleotide sequence ID" value="NZ_JAAMOW010000002.1"/>
</dbReference>
<dbReference type="AlphaFoldDB" id="A0A6M2BNX8"/>
<reference evidence="2 3" key="1">
    <citation type="journal article" date="2014" name="Int. J. Syst. Evol. Microbiol.">
        <title>Solimonas terrae sp. nov., isolated from soil.</title>
        <authorList>
            <person name="Kim S.J."/>
            <person name="Moon J.Y."/>
            <person name="Weon H.Y."/>
            <person name="Ahn J.H."/>
            <person name="Chen W.M."/>
            <person name="Kwon S.W."/>
        </authorList>
    </citation>
    <scope>NUCLEOTIDE SEQUENCE [LARGE SCALE GENOMIC DNA]</scope>
    <source>
        <strain evidence="2 3">KIS83-12</strain>
    </source>
</reference>
<dbReference type="InterPro" id="IPR029058">
    <property type="entry name" value="AB_hydrolase_fold"/>
</dbReference>
<organism evidence="2 3">
    <name type="scientific">Solimonas terrae</name>
    <dbReference type="NCBI Taxonomy" id="1396819"/>
    <lineage>
        <taxon>Bacteria</taxon>
        <taxon>Pseudomonadati</taxon>
        <taxon>Pseudomonadota</taxon>
        <taxon>Gammaproteobacteria</taxon>
        <taxon>Nevskiales</taxon>
        <taxon>Nevskiaceae</taxon>
        <taxon>Solimonas</taxon>
    </lineage>
</organism>
<gene>
    <name evidence="2" type="ORF">G7Y85_05990</name>
</gene>
<dbReference type="SUPFAM" id="SSF53474">
    <property type="entry name" value="alpha/beta-Hydrolases"/>
    <property type="match status" value="1"/>
</dbReference>
<name>A0A6M2BNX8_9GAMM</name>
<dbReference type="Gene3D" id="3.40.50.1820">
    <property type="entry name" value="alpha/beta hydrolase"/>
    <property type="match status" value="1"/>
</dbReference>
<evidence type="ECO:0000259" key="1">
    <source>
        <dbReference type="Pfam" id="PF12262"/>
    </source>
</evidence>
<accession>A0A6M2BNX8</accession>